<proteinExistence type="predicted"/>
<accession>A0ABT4SBF8</accession>
<gene>
    <name evidence="1" type="ORF">OUY22_14045</name>
</gene>
<protein>
    <submittedName>
        <fullName evidence="1">Uncharacterized protein</fullName>
    </submittedName>
</protein>
<dbReference type="EMBL" id="JAPNNL010000045">
    <property type="protein sequence ID" value="MDA0634542.1"/>
    <property type="molecule type" value="Genomic_DNA"/>
</dbReference>
<evidence type="ECO:0000313" key="1">
    <source>
        <dbReference type="EMBL" id="MDA0634542.1"/>
    </source>
</evidence>
<dbReference type="Proteomes" id="UP001144036">
    <property type="component" value="Unassembled WGS sequence"/>
</dbReference>
<evidence type="ECO:0000313" key="2">
    <source>
        <dbReference type="Proteomes" id="UP001144036"/>
    </source>
</evidence>
<keyword evidence="2" id="KW-1185">Reference proteome</keyword>
<organism evidence="1 2">
    <name type="scientific">Nonomuraea corallina</name>
    <dbReference type="NCBI Taxonomy" id="2989783"/>
    <lineage>
        <taxon>Bacteria</taxon>
        <taxon>Bacillati</taxon>
        <taxon>Actinomycetota</taxon>
        <taxon>Actinomycetes</taxon>
        <taxon>Streptosporangiales</taxon>
        <taxon>Streptosporangiaceae</taxon>
        <taxon>Nonomuraea</taxon>
    </lineage>
</organism>
<sequence>MKVEGNHVDSHSQPVAWGDGADAVVAKAVGQPGAEVFQMVGDLGCDFR</sequence>
<name>A0ABT4SBF8_9ACTN</name>
<reference evidence="1" key="1">
    <citation type="submission" date="2022-11" db="EMBL/GenBank/DDBJ databases">
        <title>Nonomuraea corallina sp. nov., a new species of the genus Nonomuraea isolated from sea side sediment in Thai sea.</title>
        <authorList>
            <person name="Ngamcharungchit C."/>
            <person name="Matsumoto A."/>
            <person name="Suriyachadkun C."/>
            <person name="Panbangred W."/>
            <person name="Inahashi Y."/>
            <person name="Intra B."/>
        </authorList>
    </citation>
    <scope>NUCLEOTIDE SEQUENCE</scope>
    <source>
        <strain evidence="1">MCN248</strain>
    </source>
</reference>
<comment type="caution">
    <text evidence="1">The sequence shown here is derived from an EMBL/GenBank/DDBJ whole genome shotgun (WGS) entry which is preliminary data.</text>
</comment>
<dbReference type="RefSeq" id="WP_270155358.1">
    <property type="nucleotide sequence ID" value="NZ_JAPNNL010000045.1"/>
</dbReference>